<proteinExistence type="predicted"/>
<feature type="non-terminal residue" evidence="1">
    <location>
        <position position="548"/>
    </location>
</feature>
<sequence length="548" mass="58955">MKYFLSFYLFIGLMMLFGCSGSGSGVNTGPRNTTAVETCYDVTITRAGASQTQNICTTRENGGINKLGVSRFVKFTLNAPSTVNILVTRTSGLDPADPDIVLFRAGESLFIEEGAVANREAMNERLTAGNYIAVITEYIYANQAKPQKLISPAIPKEQSATIKFTTQPSTCSTASNSTVSGEVVFERVKHKGSALDFNNIQPVAIQEAVVEVICDGGVFSSSVTDSAGAYSLSFPNNQASFVRVEASMQNGAAWDIRVVDNTNNDALYVMDSAAFTQSSDLIDLNLTAQSGWGGTGYIGARVAAPFAILDSVRKAKDKVLLVTAINLPPLQINWSPNNSTSPTSVGTSFYENSVITLLGAENSDTDEYDEHVIIHEWGHYFEDLLSRSDSAGGNHTTGDILDFRVAFSEGFGNAFSAMVTDDPIYNDSSGLLQNAGFTINMENNNCLNAGWYSECSVQSILYDIYDAADDGTDTLELGFTPFYNVFIGAQKNTQALTSIFSFIKPLKDQNSSSINVIDAMLGAQFIDPIIDIYGAGQITSNPGDTDQL</sequence>
<gene>
    <name evidence="1" type="ORF">MNBD_GAMMA07-742</name>
</gene>
<dbReference type="EMBL" id="UOFF01000255">
    <property type="protein sequence ID" value="VAW56585.1"/>
    <property type="molecule type" value="Genomic_DNA"/>
</dbReference>
<evidence type="ECO:0000313" key="1">
    <source>
        <dbReference type="EMBL" id="VAW56585.1"/>
    </source>
</evidence>
<reference evidence="1" key="1">
    <citation type="submission" date="2018-06" db="EMBL/GenBank/DDBJ databases">
        <authorList>
            <person name="Zhirakovskaya E."/>
        </authorList>
    </citation>
    <scope>NUCLEOTIDE SEQUENCE</scope>
</reference>
<protein>
    <submittedName>
        <fullName evidence="1">Phage tail fiber protein</fullName>
    </submittedName>
</protein>
<dbReference type="PROSITE" id="PS51257">
    <property type="entry name" value="PROKAR_LIPOPROTEIN"/>
    <property type="match status" value="1"/>
</dbReference>
<organism evidence="1">
    <name type="scientific">hydrothermal vent metagenome</name>
    <dbReference type="NCBI Taxonomy" id="652676"/>
    <lineage>
        <taxon>unclassified sequences</taxon>
        <taxon>metagenomes</taxon>
        <taxon>ecological metagenomes</taxon>
    </lineage>
</organism>
<accession>A0A3B0WL36</accession>
<name>A0A3B0WL36_9ZZZZ</name>
<dbReference type="AlphaFoldDB" id="A0A3B0WL36"/>